<keyword evidence="3" id="KW-1185">Reference proteome</keyword>
<name>A0A545UQ61_9HYPO</name>
<proteinExistence type="predicted"/>
<gene>
    <name evidence="2" type="ORF">IF1G_09645</name>
</gene>
<organism evidence="2 3">
    <name type="scientific">Cordyceps javanica</name>
    <dbReference type="NCBI Taxonomy" id="43265"/>
    <lineage>
        <taxon>Eukaryota</taxon>
        <taxon>Fungi</taxon>
        <taxon>Dikarya</taxon>
        <taxon>Ascomycota</taxon>
        <taxon>Pezizomycotina</taxon>
        <taxon>Sordariomycetes</taxon>
        <taxon>Hypocreomycetidae</taxon>
        <taxon>Hypocreales</taxon>
        <taxon>Cordycipitaceae</taxon>
        <taxon>Cordyceps</taxon>
    </lineage>
</organism>
<evidence type="ECO:0000313" key="2">
    <source>
        <dbReference type="EMBL" id="TQV91579.1"/>
    </source>
</evidence>
<dbReference type="AlphaFoldDB" id="A0A545UQ61"/>
<feature type="region of interest" description="Disordered" evidence="1">
    <location>
        <begin position="1"/>
        <end position="20"/>
    </location>
</feature>
<comment type="caution">
    <text evidence="2">The sequence shown here is derived from an EMBL/GenBank/DDBJ whole genome shotgun (WGS) entry which is preliminary data.</text>
</comment>
<protein>
    <submittedName>
        <fullName evidence="2">Uncharacterized protein</fullName>
    </submittedName>
</protein>
<dbReference type="Proteomes" id="UP000315783">
    <property type="component" value="Unassembled WGS sequence"/>
</dbReference>
<evidence type="ECO:0000313" key="3">
    <source>
        <dbReference type="Proteomes" id="UP000315783"/>
    </source>
</evidence>
<reference evidence="2 3" key="1">
    <citation type="journal article" date="2019" name="Appl. Microbiol. Biotechnol.">
        <title>Genome sequence of Isaria javanica and comparative genome analysis insights into family S53 peptidase evolution in fungal entomopathogens.</title>
        <authorList>
            <person name="Lin R."/>
            <person name="Zhang X."/>
            <person name="Xin B."/>
            <person name="Zou M."/>
            <person name="Gao Y."/>
            <person name="Qin F."/>
            <person name="Hu Q."/>
            <person name="Xie B."/>
            <person name="Cheng X."/>
        </authorList>
    </citation>
    <scope>NUCLEOTIDE SEQUENCE [LARGE SCALE GENOMIC DNA]</scope>
    <source>
        <strain evidence="2 3">IJ1G</strain>
    </source>
</reference>
<sequence length="356" mass="40578">MPGETFSVETDRSGHGVQWPWSPHTRFPQLDESFCRSLYKKKTPLVKGAAKLYEATLDEAGFWSGFTSWQHALFYSLPIDTLRRLMAYPEIIRSLGDNAKDFGLLFVHGSNLLRFDDVSSPAVTYPSMSNNQFHTLMQSIYTRDLGMCIVMDKPGPVDYVRILPAEVGNLSSGVFKSIFHVADRFFDKTFRSYLRIALDLLCRAREQPWNIITLSQEVRQLFHRGLVGFKPLGVITEWDGDRIMYYATFSFHWLGRNQIKMNESVEPDDTLLTQMLSRCEDLEQNQNDSPSCRVHDKKVIDIPFQNPCDAHMMLTMMAVRWAAGVFWCLAGAGGVGPGDDGIHDDGEFSQPVIWRV</sequence>
<dbReference type="OrthoDB" id="4869516at2759"/>
<dbReference type="EMBL" id="SPUK01000018">
    <property type="protein sequence ID" value="TQV91579.1"/>
    <property type="molecule type" value="Genomic_DNA"/>
</dbReference>
<accession>A0A545UQ61</accession>
<evidence type="ECO:0000256" key="1">
    <source>
        <dbReference type="SAM" id="MobiDB-lite"/>
    </source>
</evidence>